<dbReference type="Proteomes" id="UP000054324">
    <property type="component" value="Unassembled WGS sequence"/>
</dbReference>
<dbReference type="AlphaFoldDB" id="A0A074ZFR5"/>
<keyword evidence="2" id="KW-1185">Reference proteome</keyword>
<dbReference type="KEGG" id="ovi:T265_06613"/>
<proteinExistence type="predicted"/>
<evidence type="ECO:0000313" key="2">
    <source>
        <dbReference type="Proteomes" id="UP000054324"/>
    </source>
</evidence>
<accession>A0A074ZFR5</accession>
<protein>
    <submittedName>
        <fullName evidence="1">Uncharacterized protein</fullName>
    </submittedName>
</protein>
<dbReference type="RefSeq" id="XP_009170190.1">
    <property type="nucleotide sequence ID" value="XM_009171926.1"/>
</dbReference>
<dbReference type="GeneID" id="20320792"/>
<organism evidence="1 2">
    <name type="scientific">Opisthorchis viverrini</name>
    <name type="common">Southeast Asian liver fluke</name>
    <dbReference type="NCBI Taxonomy" id="6198"/>
    <lineage>
        <taxon>Eukaryota</taxon>
        <taxon>Metazoa</taxon>
        <taxon>Spiralia</taxon>
        <taxon>Lophotrochozoa</taxon>
        <taxon>Platyhelminthes</taxon>
        <taxon>Trematoda</taxon>
        <taxon>Digenea</taxon>
        <taxon>Opisthorchiida</taxon>
        <taxon>Opisthorchiata</taxon>
        <taxon>Opisthorchiidae</taxon>
        <taxon>Opisthorchis</taxon>
    </lineage>
</organism>
<name>A0A074ZFR5_OPIVI</name>
<reference evidence="1 2" key="1">
    <citation type="submission" date="2013-11" db="EMBL/GenBank/DDBJ databases">
        <title>Opisthorchis viverrini - life in the bile duct.</title>
        <authorList>
            <person name="Young N.D."/>
            <person name="Nagarajan N."/>
            <person name="Lin S.J."/>
            <person name="Korhonen P.K."/>
            <person name="Jex A.R."/>
            <person name="Hall R.S."/>
            <person name="Safavi-Hemami H."/>
            <person name="Kaewkong W."/>
            <person name="Bertrand D."/>
            <person name="Gao S."/>
            <person name="Seet Q."/>
            <person name="Wongkham S."/>
            <person name="Teh B.T."/>
            <person name="Wongkham C."/>
            <person name="Intapan P.M."/>
            <person name="Maleewong W."/>
            <person name="Yang X."/>
            <person name="Hu M."/>
            <person name="Wang Z."/>
            <person name="Hofmann A."/>
            <person name="Sternberg P.W."/>
            <person name="Tan P."/>
            <person name="Wang J."/>
            <person name="Gasser R.B."/>
        </authorList>
    </citation>
    <scope>NUCLEOTIDE SEQUENCE [LARGE SCALE GENOMIC DNA]</scope>
</reference>
<sequence>MTECETVVGAASGFRLMLTGLEEKSCVGQTVFWQAGYMLQPAQPMEREKFISRGASVVQPPPSEN</sequence>
<dbReference type="EMBL" id="KL596758">
    <property type="protein sequence ID" value="KER26033.1"/>
    <property type="molecule type" value="Genomic_DNA"/>
</dbReference>
<gene>
    <name evidence="1" type="ORF">T265_06613</name>
</gene>
<evidence type="ECO:0000313" key="1">
    <source>
        <dbReference type="EMBL" id="KER26033.1"/>
    </source>
</evidence>
<dbReference type="CTD" id="20320792"/>